<keyword evidence="3" id="KW-1185">Reference proteome</keyword>
<dbReference type="AlphaFoldDB" id="A0A919M9D3"/>
<dbReference type="PANTHER" id="PTHR10587">
    <property type="entry name" value="GLYCOSYL TRANSFERASE-RELATED"/>
    <property type="match status" value="1"/>
</dbReference>
<sequence length="347" mass="37035">MRYAGIGWGPDGYQLEIIDDQGQRCAPAASFGPARIADLVAHVRRDDRVAAVVDSTNGILDGQLMAAGVTVYRADPPLLPARPDLGSAPALDIARAAQRDPSAVRLLERHRGTQTGREDELAACIAGSEPALEALTAAGRCLSHGDREAPRVALTFDDGPQPPYTGRVLDVLERYRVPATFFCVGQHAGAFPDELVRMREQGHQLGNHTFSHPFLQELSRAQLAAQVLRAGEAVARAAGTGLPTVFRPPYGSRTPEVLGWLGELEPTTVLWDAEAADWAMPGADVIARRILDQARPGSVILLHDGGGDRQQTVAALPAIIEGLLARGYRFVPVSDLAADRVHTVGPA</sequence>
<feature type="domain" description="NodB homology" evidence="1">
    <location>
        <begin position="150"/>
        <end position="331"/>
    </location>
</feature>
<organism evidence="2 3">
    <name type="scientific">Actinoplanes cyaneus</name>
    <dbReference type="NCBI Taxonomy" id="52696"/>
    <lineage>
        <taxon>Bacteria</taxon>
        <taxon>Bacillati</taxon>
        <taxon>Actinomycetota</taxon>
        <taxon>Actinomycetes</taxon>
        <taxon>Micromonosporales</taxon>
        <taxon>Micromonosporaceae</taxon>
        <taxon>Actinoplanes</taxon>
    </lineage>
</organism>
<dbReference type="InterPro" id="IPR011330">
    <property type="entry name" value="Glyco_hydro/deAcase_b/a-brl"/>
</dbReference>
<dbReference type="EMBL" id="BOMH01000081">
    <property type="protein sequence ID" value="GID70747.1"/>
    <property type="molecule type" value="Genomic_DNA"/>
</dbReference>
<proteinExistence type="predicted"/>
<reference evidence="2" key="1">
    <citation type="submission" date="2021-01" db="EMBL/GenBank/DDBJ databases">
        <title>Whole genome shotgun sequence of Actinoplanes cyaneus NBRC 14990.</title>
        <authorList>
            <person name="Komaki H."/>
            <person name="Tamura T."/>
        </authorList>
    </citation>
    <scope>NUCLEOTIDE SEQUENCE</scope>
    <source>
        <strain evidence="2">NBRC 14990</strain>
    </source>
</reference>
<dbReference type="PROSITE" id="PS51677">
    <property type="entry name" value="NODB"/>
    <property type="match status" value="1"/>
</dbReference>
<dbReference type="RefSeq" id="WP_203754989.1">
    <property type="nucleotide sequence ID" value="NZ_BAAAUC010000070.1"/>
</dbReference>
<evidence type="ECO:0000313" key="3">
    <source>
        <dbReference type="Proteomes" id="UP000619479"/>
    </source>
</evidence>
<comment type="caution">
    <text evidence="2">The sequence shown here is derived from an EMBL/GenBank/DDBJ whole genome shotgun (WGS) entry which is preliminary data.</text>
</comment>
<accession>A0A919M9D3</accession>
<dbReference type="Pfam" id="PF01522">
    <property type="entry name" value="Polysacc_deac_1"/>
    <property type="match status" value="1"/>
</dbReference>
<dbReference type="Proteomes" id="UP000619479">
    <property type="component" value="Unassembled WGS sequence"/>
</dbReference>
<dbReference type="SUPFAM" id="SSF88713">
    <property type="entry name" value="Glycoside hydrolase/deacetylase"/>
    <property type="match status" value="1"/>
</dbReference>
<dbReference type="InterPro" id="IPR050248">
    <property type="entry name" value="Polysacc_deacetylase_ArnD"/>
</dbReference>
<dbReference type="GO" id="GO:0016810">
    <property type="term" value="F:hydrolase activity, acting on carbon-nitrogen (but not peptide) bonds"/>
    <property type="evidence" value="ECO:0007669"/>
    <property type="project" value="InterPro"/>
</dbReference>
<dbReference type="Gene3D" id="3.20.20.370">
    <property type="entry name" value="Glycoside hydrolase/deacetylase"/>
    <property type="match status" value="1"/>
</dbReference>
<evidence type="ECO:0000313" key="2">
    <source>
        <dbReference type="EMBL" id="GID70747.1"/>
    </source>
</evidence>
<gene>
    <name evidence="2" type="ORF">Acy02nite_86280</name>
</gene>
<dbReference type="InterPro" id="IPR002509">
    <property type="entry name" value="NODB_dom"/>
</dbReference>
<protein>
    <recommendedName>
        <fullName evidence="1">NodB homology domain-containing protein</fullName>
    </recommendedName>
</protein>
<name>A0A919M9D3_9ACTN</name>
<evidence type="ECO:0000259" key="1">
    <source>
        <dbReference type="PROSITE" id="PS51677"/>
    </source>
</evidence>
<dbReference type="GO" id="GO:0005975">
    <property type="term" value="P:carbohydrate metabolic process"/>
    <property type="evidence" value="ECO:0007669"/>
    <property type="project" value="InterPro"/>
</dbReference>
<dbReference type="CDD" id="cd10917">
    <property type="entry name" value="CE4_NodB_like_6s_7s"/>
    <property type="match status" value="1"/>
</dbReference>